<dbReference type="EMBL" id="BSXS01003803">
    <property type="protein sequence ID" value="GME81953.1"/>
    <property type="molecule type" value="Genomic_DNA"/>
</dbReference>
<dbReference type="Proteomes" id="UP001165064">
    <property type="component" value="Unassembled WGS sequence"/>
</dbReference>
<evidence type="ECO:0000313" key="1">
    <source>
        <dbReference type="EMBL" id="GME81953.1"/>
    </source>
</evidence>
<proteinExistence type="predicted"/>
<gene>
    <name evidence="1" type="ORF">Amon02_000522800</name>
</gene>
<sequence length="83" mass="9456">MAKGWGSDIMHNEKLFLVLDGAMCAIAVILLTVFYPGLSFKRKRDFDAAHPVVERDNDSSDYVVYDHDNQIPLKDLDNQRSDL</sequence>
<accession>A0ACB5T5A5</accession>
<organism evidence="1 2">
    <name type="scientific">Ambrosiozyma monospora</name>
    <name type="common">Yeast</name>
    <name type="synonym">Endomycopsis monosporus</name>
    <dbReference type="NCBI Taxonomy" id="43982"/>
    <lineage>
        <taxon>Eukaryota</taxon>
        <taxon>Fungi</taxon>
        <taxon>Dikarya</taxon>
        <taxon>Ascomycota</taxon>
        <taxon>Saccharomycotina</taxon>
        <taxon>Pichiomycetes</taxon>
        <taxon>Pichiales</taxon>
        <taxon>Pichiaceae</taxon>
        <taxon>Ambrosiozyma</taxon>
    </lineage>
</organism>
<evidence type="ECO:0000313" key="2">
    <source>
        <dbReference type="Proteomes" id="UP001165064"/>
    </source>
</evidence>
<reference evidence="1" key="1">
    <citation type="submission" date="2023-04" db="EMBL/GenBank/DDBJ databases">
        <title>Ambrosiozyma monospora NBRC 10751.</title>
        <authorList>
            <person name="Ichikawa N."/>
            <person name="Sato H."/>
            <person name="Tonouchi N."/>
        </authorList>
    </citation>
    <scope>NUCLEOTIDE SEQUENCE</scope>
    <source>
        <strain evidence="1">NBRC 10751</strain>
    </source>
</reference>
<name>A0ACB5T5A5_AMBMO</name>
<keyword evidence="2" id="KW-1185">Reference proteome</keyword>
<comment type="caution">
    <text evidence="1">The sequence shown here is derived from an EMBL/GenBank/DDBJ whole genome shotgun (WGS) entry which is preliminary data.</text>
</comment>
<protein>
    <submittedName>
        <fullName evidence="1">Unnamed protein product</fullName>
    </submittedName>
</protein>